<dbReference type="GO" id="GO:0071949">
    <property type="term" value="F:FAD binding"/>
    <property type="evidence" value="ECO:0007669"/>
    <property type="project" value="InterPro"/>
</dbReference>
<dbReference type="Pfam" id="PF00111">
    <property type="entry name" value="Fer2"/>
    <property type="match status" value="1"/>
</dbReference>
<dbReference type="InterPro" id="IPR012675">
    <property type="entry name" value="Beta-grasp_dom_sf"/>
</dbReference>
<comment type="cofactor">
    <cofactor evidence="2">
        <name>FAD</name>
        <dbReference type="ChEBI" id="CHEBI:57692"/>
    </cofactor>
</comment>
<dbReference type="GO" id="GO:0016491">
    <property type="term" value="F:oxidoreductase activity"/>
    <property type="evidence" value="ECO:0007669"/>
    <property type="project" value="UniProtKB-KW"/>
</dbReference>
<dbReference type="InterPro" id="IPR016208">
    <property type="entry name" value="Ald_Oxase/xanthine_DH-like"/>
</dbReference>
<sequence>MTTTFNINGCKYNVNLINFPPDITLNTFIREYVQLTATKYMCLEGGCGVCLCVIKGKQPISGETRTWAVNSCLTLLNTCMDCEIITAEGIGNKKIGYHPIQKRLAKMNGTQCGFCSPGFVMNMYGLLESKGGNVKMTEVENSFGGNICRCTGYRPILDAMKSFAVDSIIQIPKECIDIEDFELSDCSKVGSQLRVTCQKPLRYLTYPDGTQWYWPRTFSELFEALSKIQNEKFMLVAGNTAHGVYRRSLDIRHFFDIHAVPELKQHSITNEKVTLGANISLTEAMEIFEQSALNPGFEYCQQLREHFDLIANVPVRNVSIEKVFLKKLFPLVYLFALVEII</sequence>
<evidence type="ECO:0000256" key="5">
    <source>
        <dbReference type="ARBA" id="ARBA00011738"/>
    </source>
</evidence>
<evidence type="ECO:0000256" key="1">
    <source>
        <dbReference type="ARBA" id="ARBA00001924"/>
    </source>
</evidence>
<dbReference type="InterPro" id="IPR002888">
    <property type="entry name" value="2Fe-2S-bd"/>
</dbReference>
<dbReference type="InterPro" id="IPR006058">
    <property type="entry name" value="2Fe2S_fd_BS"/>
</dbReference>
<protein>
    <submittedName>
        <fullName evidence="16">Aldehyde oxidase 2</fullName>
    </submittedName>
</protein>
<dbReference type="PROSITE" id="PS51387">
    <property type="entry name" value="FAD_PCMH"/>
    <property type="match status" value="1"/>
</dbReference>
<evidence type="ECO:0000256" key="3">
    <source>
        <dbReference type="ARBA" id="ARBA00004275"/>
    </source>
</evidence>
<evidence type="ECO:0000256" key="7">
    <source>
        <dbReference type="ARBA" id="ARBA00022714"/>
    </source>
</evidence>
<dbReference type="PANTHER" id="PTHR11908">
    <property type="entry name" value="XANTHINE DEHYDROGENASE"/>
    <property type="match status" value="1"/>
</dbReference>
<evidence type="ECO:0000259" key="15">
    <source>
        <dbReference type="PROSITE" id="PS51387"/>
    </source>
</evidence>
<reference evidence="16" key="1">
    <citation type="submission" date="2015-06" db="EMBL/GenBank/DDBJ databases">
        <authorList>
            <person name="Hoefler B.C."/>
            <person name="Straight P.D."/>
        </authorList>
    </citation>
    <scope>NUCLEOTIDE SEQUENCE</scope>
</reference>
<dbReference type="PROSITE" id="PS00197">
    <property type="entry name" value="2FE2S_FER_1"/>
    <property type="match status" value="1"/>
</dbReference>
<dbReference type="InterPro" id="IPR036318">
    <property type="entry name" value="FAD-bd_PCMH-like_sf"/>
</dbReference>
<dbReference type="InterPro" id="IPR001041">
    <property type="entry name" value="2Fe-2S_ferredoxin-type"/>
</dbReference>
<comment type="cofactor">
    <cofactor evidence="1">
        <name>Mo-molybdopterin</name>
        <dbReference type="ChEBI" id="CHEBI:71302"/>
    </cofactor>
</comment>
<dbReference type="PANTHER" id="PTHR11908:SF132">
    <property type="entry name" value="ALDEHYDE OXIDASE 1-RELATED"/>
    <property type="match status" value="1"/>
</dbReference>
<keyword evidence="6" id="KW-0500">Molybdenum</keyword>
<dbReference type="GO" id="GO:0051537">
    <property type="term" value="F:2 iron, 2 sulfur cluster binding"/>
    <property type="evidence" value="ECO:0007669"/>
    <property type="project" value="UniProtKB-KW"/>
</dbReference>
<dbReference type="SUPFAM" id="SSF47741">
    <property type="entry name" value="CO dehydrogenase ISP C-domain like"/>
    <property type="match status" value="1"/>
</dbReference>
<keyword evidence="7" id="KW-0001">2Fe-2S</keyword>
<dbReference type="InterPro" id="IPR036884">
    <property type="entry name" value="2Fe-2S-bd_dom_sf"/>
</dbReference>
<evidence type="ECO:0000256" key="11">
    <source>
        <dbReference type="ARBA" id="ARBA00023014"/>
    </source>
</evidence>
<dbReference type="SUPFAM" id="SSF56176">
    <property type="entry name" value="FAD-binding/transporter-associated domain-like"/>
    <property type="match status" value="1"/>
</dbReference>
<dbReference type="FunFam" id="3.10.20.30:FF:000012">
    <property type="entry name" value="Xanthine dehydrogenase/oxidase"/>
    <property type="match status" value="1"/>
</dbReference>
<feature type="domain" description="FAD-binding PCMH-type" evidence="15">
    <location>
        <begin position="205"/>
        <end position="341"/>
    </location>
</feature>
<dbReference type="SUPFAM" id="SSF54292">
    <property type="entry name" value="2Fe-2S ferredoxin-like"/>
    <property type="match status" value="1"/>
</dbReference>
<evidence type="ECO:0000256" key="14">
    <source>
        <dbReference type="ARBA" id="ARBA00034078"/>
    </source>
</evidence>
<dbReference type="Gene3D" id="3.30.465.10">
    <property type="match status" value="1"/>
</dbReference>
<keyword evidence="12" id="KW-0520">NAD</keyword>
<dbReference type="GO" id="GO:0005506">
    <property type="term" value="F:iron ion binding"/>
    <property type="evidence" value="ECO:0007669"/>
    <property type="project" value="InterPro"/>
</dbReference>
<evidence type="ECO:0000256" key="12">
    <source>
        <dbReference type="ARBA" id="ARBA00023027"/>
    </source>
</evidence>
<evidence type="ECO:0000256" key="13">
    <source>
        <dbReference type="ARBA" id="ARBA00023140"/>
    </source>
</evidence>
<accession>A0A0K8UYD6</accession>
<evidence type="ECO:0000256" key="8">
    <source>
        <dbReference type="ARBA" id="ARBA00022723"/>
    </source>
</evidence>
<comment type="cofactor">
    <cofactor evidence="14">
        <name>[2Fe-2S] cluster</name>
        <dbReference type="ChEBI" id="CHEBI:190135"/>
    </cofactor>
</comment>
<dbReference type="InterPro" id="IPR016169">
    <property type="entry name" value="FAD-bd_PCMH_sub2"/>
</dbReference>
<evidence type="ECO:0000256" key="4">
    <source>
        <dbReference type="ARBA" id="ARBA00006849"/>
    </source>
</evidence>
<dbReference type="GO" id="GO:0005777">
    <property type="term" value="C:peroxisome"/>
    <property type="evidence" value="ECO:0007669"/>
    <property type="project" value="UniProtKB-SubCell"/>
</dbReference>
<keyword evidence="13" id="KW-0576">Peroxisome</keyword>
<organism evidence="16">
    <name type="scientific">Bactrocera latifrons</name>
    <name type="common">Malaysian fruit fly</name>
    <name type="synonym">Chaetodacus latifrons</name>
    <dbReference type="NCBI Taxonomy" id="174628"/>
    <lineage>
        <taxon>Eukaryota</taxon>
        <taxon>Metazoa</taxon>
        <taxon>Ecdysozoa</taxon>
        <taxon>Arthropoda</taxon>
        <taxon>Hexapoda</taxon>
        <taxon>Insecta</taxon>
        <taxon>Pterygota</taxon>
        <taxon>Neoptera</taxon>
        <taxon>Endopterygota</taxon>
        <taxon>Diptera</taxon>
        <taxon>Brachycera</taxon>
        <taxon>Muscomorpha</taxon>
        <taxon>Tephritoidea</taxon>
        <taxon>Tephritidae</taxon>
        <taxon>Bactrocera</taxon>
        <taxon>Bactrocera</taxon>
    </lineage>
</organism>
<dbReference type="OrthoDB" id="8300278at2759"/>
<name>A0A0K8UYD6_BACLA</name>
<dbReference type="InterPro" id="IPR016166">
    <property type="entry name" value="FAD-bd_PCMH"/>
</dbReference>
<dbReference type="Gene3D" id="3.10.20.30">
    <property type="match status" value="1"/>
</dbReference>
<gene>
    <name evidence="16" type="primary">AAO2_0</name>
    <name evidence="16" type="ORF">c2_g3_i6</name>
</gene>
<dbReference type="EMBL" id="GDHF01020693">
    <property type="protein sequence ID" value="JAI31621.1"/>
    <property type="molecule type" value="Transcribed_RNA"/>
</dbReference>
<comment type="similarity">
    <text evidence="4">Belongs to the xanthine dehydrogenase family.</text>
</comment>
<evidence type="ECO:0000256" key="9">
    <source>
        <dbReference type="ARBA" id="ARBA00023002"/>
    </source>
</evidence>
<proteinExistence type="inferred from homology"/>
<dbReference type="Pfam" id="PF00941">
    <property type="entry name" value="FAD_binding_5"/>
    <property type="match status" value="1"/>
</dbReference>
<comment type="subunit">
    <text evidence="5">Homodimer.</text>
</comment>
<dbReference type="AlphaFoldDB" id="A0A0K8UYD6"/>
<keyword evidence="11" id="KW-0411">Iron-sulfur</keyword>
<keyword evidence="10" id="KW-0408">Iron</keyword>
<keyword evidence="9" id="KW-0560">Oxidoreductase</keyword>
<comment type="subcellular location">
    <subcellularLocation>
        <location evidence="3">Peroxisome</location>
    </subcellularLocation>
</comment>
<evidence type="ECO:0000256" key="6">
    <source>
        <dbReference type="ARBA" id="ARBA00022505"/>
    </source>
</evidence>
<evidence type="ECO:0000256" key="10">
    <source>
        <dbReference type="ARBA" id="ARBA00023004"/>
    </source>
</evidence>
<dbReference type="InterPro" id="IPR036010">
    <property type="entry name" value="2Fe-2S_ferredoxin-like_sf"/>
</dbReference>
<dbReference type="InterPro" id="IPR002346">
    <property type="entry name" value="Mopterin_DH_FAD-bd"/>
</dbReference>
<dbReference type="Gene3D" id="1.10.150.120">
    <property type="entry name" value="[2Fe-2S]-binding domain"/>
    <property type="match status" value="1"/>
</dbReference>
<evidence type="ECO:0000256" key="2">
    <source>
        <dbReference type="ARBA" id="ARBA00001974"/>
    </source>
</evidence>
<dbReference type="Pfam" id="PF01799">
    <property type="entry name" value="Fer2_2"/>
    <property type="match status" value="1"/>
</dbReference>
<keyword evidence="8" id="KW-0479">Metal-binding</keyword>
<evidence type="ECO:0000313" key="16">
    <source>
        <dbReference type="EMBL" id="JAI31621.1"/>
    </source>
</evidence>